<accession>A0A4P9W928</accession>
<feature type="region of interest" description="Disordered" evidence="1">
    <location>
        <begin position="432"/>
        <end position="485"/>
    </location>
</feature>
<reference evidence="3" key="1">
    <citation type="journal article" date="2018" name="Nat. Microbiol.">
        <title>Leveraging single-cell genomics to expand the fungal tree of life.</title>
        <authorList>
            <person name="Ahrendt S.R."/>
            <person name="Quandt C.A."/>
            <person name="Ciobanu D."/>
            <person name="Clum A."/>
            <person name="Salamov A."/>
            <person name="Andreopoulos B."/>
            <person name="Cheng J.F."/>
            <person name="Woyke T."/>
            <person name="Pelin A."/>
            <person name="Henrissat B."/>
            <person name="Reynolds N.K."/>
            <person name="Benny G.L."/>
            <person name="Smith M.E."/>
            <person name="James T.Y."/>
            <person name="Grigoriev I.V."/>
        </authorList>
    </citation>
    <scope>NUCLEOTIDE SEQUENCE [LARGE SCALE GENOMIC DNA]</scope>
</reference>
<dbReference type="Proteomes" id="UP000269721">
    <property type="component" value="Unassembled WGS sequence"/>
</dbReference>
<feature type="region of interest" description="Disordered" evidence="1">
    <location>
        <begin position="149"/>
        <end position="183"/>
    </location>
</feature>
<name>A0A4P9W928_9FUNG</name>
<dbReference type="EMBL" id="KZ996415">
    <property type="protein sequence ID" value="RKO88894.1"/>
    <property type="molecule type" value="Genomic_DNA"/>
</dbReference>
<feature type="compositionally biased region" description="Low complexity" evidence="1">
    <location>
        <begin position="228"/>
        <end position="239"/>
    </location>
</feature>
<gene>
    <name evidence="2" type="ORF">BDK51DRAFT_37262</name>
</gene>
<sequence>MGSQTFEVLHCGGCGCELAEGGSGRRGNTSFMKVSKRGAPGAVAVSVFEVLSTNMKPQVLRFCVALNYVGETSRLLSCRSCRQRESSLGLNSFRCPASWIFVPLNVLNLLRECPASTLSVHWCLGDGSGVRGLGRRGVLDCGSRRVSWGRKEDDQDSTTCLNSQPLTNKPTPDFGPATTPNPPTPPGLLDLYLPLRVFLLALHASRVALVLDQIVALPCLGEPEPSRRGPSPRLRQSQSNNDIATTARRPTEIPPTSHPHLATRNNAHFNQDPEYSRDAGQPHLALKNLNSSNHTVWKQKLRMVLMGEVLWPHEVATGAGAEMVGGAGGLSGMRALSISCLRVQETPFELAAVCDRAWAASTILWDLFEGKTSANQFFLTKVGGGMTDHIASIHSLHHQTDVLRRQQELGRGGVHEHDLRPPQRASLSLLESLARASSPSSTSSPPFSTKTPRTSHQRQDKGHQRKSTALLKSKRVDANTDRIPSCTPVVGEHTYVLQPKGQSRHL</sequence>
<feature type="compositionally biased region" description="Low complexity" evidence="1">
    <location>
        <begin position="432"/>
        <end position="454"/>
    </location>
</feature>
<keyword evidence="3" id="KW-1185">Reference proteome</keyword>
<organism evidence="2 3">
    <name type="scientific">Blyttiomyces helicus</name>
    <dbReference type="NCBI Taxonomy" id="388810"/>
    <lineage>
        <taxon>Eukaryota</taxon>
        <taxon>Fungi</taxon>
        <taxon>Fungi incertae sedis</taxon>
        <taxon>Chytridiomycota</taxon>
        <taxon>Chytridiomycota incertae sedis</taxon>
        <taxon>Chytridiomycetes</taxon>
        <taxon>Chytridiomycetes incertae sedis</taxon>
        <taxon>Blyttiomyces</taxon>
    </lineage>
</organism>
<feature type="compositionally biased region" description="Polar residues" evidence="1">
    <location>
        <begin position="157"/>
        <end position="170"/>
    </location>
</feature>
<proteinExistence type="predicted"/>
<evidence type="ECO:0000256" key="1">
    <source>
        <dbReference type="SAM" id="MobiDB-lite"/>
    </source>
</evidence>
<evidence type="ECO:0000313" key="2">
    <source>
        <dbReference type="EMBL" id="RKO88894.1"/>
    </source>
</evidence>
<protein>
    <submittedName>
        <fullName evidence="2">Uncharacterized protein</fullName>
    </submittedName>
</protein>
<dbReference type="AlphaFoldDB" id="A0A4P9W928"/>
<feature type="region of interest" description="Disordered" evidence="1">
    <location>
        <begin position="220"/>
        <end position="277"/>
    </location>
</feature>
<evidence type="ECO:0000313" key="3">
    <source>
        <dbReference type="Proteomes" id="UP000269721"/>
    </source>
</evidence>